<comment type="catalytic activity">
    <reaction evidence="6">
        <text>(6S)-NADPHX + ADP = AMP + phosphate + NADPH + H(+)</text>
        <dbReference type="Rhea" id="RHEA:32235"/>
        <dbReference type="ChEBI" id="CHEBI:15378"/>
        <dbReference type="ChEBI" id="CHEBI:43474"/>
        <dbReference type="ChEBI" id="CHEBI:57783"/>
        <dbReference type="ChEBI" id="CHEBI:64076"/>
        <dbReference type="ChEBI" id="CHEBI:456215"/>
        <dbReference type="ChEBI" id="CHEBI:456216"/>
        <dbReference type="EC" id="4.2.1.136"/>
    </reaction>
</comment>
<dbReference type="GO" id="GO:0052856">
    <property type="term" value="F:NAD(P)HX epimerase activity"/>
    <property type="evidence" value="ECO:0007669"/>
    <property type="project" value="TreeGrafter"/>
</dbReference>
<feature type="region of interest" description="Disordered" evidence="7">
    <location>
        <begin position="1"/>
        <end position="29"/>
    </location>
</feature>
<comment type="function">
    <text evidence="6">Catalyzes the dehydration of the S-form of NAD(P)HX at the expense of ADP, which is converted to AMP. Together with NAD(P)HX epimerase, which catalyzes the epimerization of the S- and R-forms, the enzyme allows the repair of both epimers of NAD(P)HX, a damaged form of NAD(P)H that is a result of enzymatic or heat-dependent hydration.</text>
</comment>
<organism evidence="9 10">
    <name type="scientific">Allosphingosinicella deserti</name>
    <dbReference type="NCBI Taxonomy" id="2116704"/>
    <lineage>
        <taxon>Bacteria</taxon>
        <taxon>Pseudomonadati</taxon>
        <taxon>Pseudomonadota</taxon>
        <taxon>Alphaproteobacteria</taxon>
        <taxon>Sphingomonadales</taxon>
        <taxon>Sphingomonadaceae</taxon>
        <taxon>Allosphingosinicella</taxon>
    </lineage>
</organism>
<keyword evidence="2 6" id="KW-0067">ATP-binding</keyword>
<feature type="binding site" evidence="6">
    <location>
        <position position="234"/>
    </location>
    <ligand>
        <name>(6S)-NADPHX</name>
        <dbReference type="ChEBI" id="CHEBI:64076"/>
    </ligand>
</feature>
<dbReference type="PANTHER" id="PTHR12592:SF0">
    <property type="entry name" value="ATP-DEPENDENT (S)-NAD(P)H-HYDRATE DEHYDRATASE"/>
    <property type="match status" value="1"/>
</dbReference>
<protein>
    <recommendedName>
        <fullName evidence="6">ADP-dependent (S)-NAD(P)H-hydrate dehydratase</fullName>
        <ecNumber evidence="6">4.2.1.136</ecNumber>
    </recommendedName>
    <alternativeName>
        <fullName evidence="6">ADP-dependent NAD(P)HX dehydratase</fullName>
    </alternativeName>
</protein>
<dbReference type="GO" id="GO:0052855">
    <property type="term" value="F:ADP-dependent NAD(P)H-hydrate dehydratase activity"/>
    <property type="evidence" value="ECO:0007669"/>
    <property type="project" value="UniProtKB-UniRule"/>
</dbReference>
<evidence type="ECO:0000313" key="10">
    <source>
        <dbReference type="Proteomes" id="UP000241167"/>
    </source>
</evidence>
<comment type="caution">
    <text evidence="9">The sequence shown here is derived from an EMBL/GenBank/DDBJ whole genome shotgun (WGS) entry which is preliminary data.</text>
</comment>
<comment type="cofactor">
    <cofactor evidence="6">
        <name>Mg(2+)</name>
        <dbReference type="ChEBI" id="CHEBI:18420"/>
    </cofactor>
</comment>
<dbReference type="Proteomes" id="UP000241167">
    <property type="component" value="Unassembled WGS sequence"/>
</dbReference>
<evidence type="ECO:0000313" key="9">
    <source>
        <dbReference type="EMBL" id="PSJ41793.1"/>
    </source>
</evidence>
<dbReference type="GO" id="GO:0046496">
    <property type="term" value="P:nicotinamide nucleotide metabolic process"/>
    <property type="evidence" value="ECO:0007669"/>
    <property type="project" value="UniProtKB-UniRule"/>
</dbReference>
<evidence type="ECO:0000256" key="6">
    <source>
        <dbReference type="HAMAP-Rule" id="MF_01965"/>
    </source>
</evidence>
<dbReference type="NCBIfam" id="TIGR00196">
    <property type="entry name" value="yjeF_cterm"/>
    <property type="match status" value="1"/>
</dbReference>
<comment type="similarity">
    <text evidence="6">Belongs to the NnrD/CARKD family.</text>
</comment>
<dbReference type="OrthoDB" id="9806925at2"/>
<proteinExistence type="inferred from homology"/>
<keyword evidence="3 6" id="KW-0521">NADP</keyword>
<evidence type="ECO:0000259" key="8">
    <source>
        <dbReference type="PROSITE" id="PS51383"/>
    </source>
</evidence>
<dbReference type="PANTHER" id="PTHR12592">
    <property type="entry name" value="ATP-DEPENDENT (S)-NAD(P)H-HYDRATE DEHYDRATASE FAMILY MEMBER"/>
    <property type="match status" value="1"/>
</dbReference>
<dbReference type="EMBL" id="PXYI01000002">
    <property type="protein sequence ID" value="PSJ41793.1"/>
    <property type="molecule type" value="Genomic_DNA"/>
</dbReference>
<keyword evidence="4 6" id="KW-0520">NAD</keyword>
<gene>
    <name evidence="6" type="primary">nnrD</name>
    <name evidence="9" type="ORF">C7I55_05810</name>
</gene>
<dbReference type="Pfam" id="PF01256">
    <property type="entry name" value="Carb_kinase"/>
    <property type="match status" value="1"/>
</dbReference>
<dbReference type="AlphaFoldDB" id="A0A2P7QV13"/>
<dbReference type="PROSITE" id="PS51383">
    <property type="entry name" value="YJEF_C_3"/>
    <property type="match status" value="1"/>
</dbReference>
<dbReference type="Gene3D" id="3.40.1190.20">
    <property type="match status" value="1"/>
</dbReference>
<feature type="binding site" evidence="6">
    <location>
        <position position="115"/>
    </location>
    <ligand>
        <name>(6S)-NADPHX</name>
        <dbReference type="ChEBI" id="CHEBI:64076"/>
    </ligand>
</feature>
<feature type="domain" description="YjeF C-terminal" evidence="8">
    <location>
        <begin position="9"/>
        <end position="292"/>
    </location>
</feature>
<evidence type="ECO:0000256" key="7">
    <source>
        <dbReference type="SAM" id="MobiDB-lite"/>
    </source>
</evidence>
<dbReference type="RefSeq" id="WP_106511959.1">
    <property type="nucleotide sequence ID" value="NZ_PXYI01000002.1"/>
</dbReference>
<dbReference type="GO" id="GO:0005524">
    <property type="term" value="F:ATP binding"/>
    <property type="evidence" value="ECO:0007669"/>
    <property type="project" value="UniProtKB-KW"/>
</dbReference>
<comment type="catalytic activity">
    <reaction evidence="6">
        <text>(6S)-NADHX + ADP = AMP + phosphate + NADH + H(+)</text>
        <dbReference type="Rhea" id="RHEA:32223"/>
        <dbReference type="ChEBI" id="CHEBI:15378"/>
        <dbReference type="ChEBI" id="CHEBI:43474"/>
        <dbReference type="ChEBI" id="CHEBI:57945"/>
        <dbReference type="ChEBI" id="CHEBI:64074"/>
        <dbReference type="ChEBI" id="CHEBI:456215"/>
        <dbReference type="ChEBI" id="CHEBI:456216"/>
        <dbReference type="EC" id="4.2.1.136"/>
    </reaction>
</comment>
<feature type="binding site" evidence="6">
    <location>
        <position position="44"/>
    </location>
    <ligand>
        <name>(6S)-NADPHX</name>
        <dbReference type="ChEBI" id="CHEBI:64076"/>
    </ligand>
</feature>
<dbReference type="SUPFAM" id="SSF53613">
    <property type="entry name" value="Ribokinase-like"/>
    <property type="match status" value="1"/>
</dbReference>
<evidence type="ECO:0000256" key="1">
    <source>
        <dbReference type="ARBA" id="ARBA00022741"/>
    </source>
</evidence>
<dbReference type="HAMAP" id="MF_01965">
    <property type="entry name" value="NADHX_dehydratase"/>
    <property type="match status" value="1"/>
</dbReference>
<evidence type="ECO:0000256" key="4">
    <source>
        <dbReference type="ARBA" id="ARBA00023027"/>
    </source>
</evidence>
<feature type="binding site" evidence="6">
    <location>
        <position position="233"/>
    </location>
    <ligand>
        <name>AMP</name>
        <dbReference type="ChEBI" id="CHEBI:456215"/>
    </ligand>
</feature>
<dbReference type="InterPro" id="IPR029056">
    <property type="entry name" value="Ribokinase-like"/>
</dbReference>
<sequence length="292" mass="30334">MSQPETLDRDLLRRFPLPHHPDDGDKEERGRVLVIAGSRELAGAAYLAGIGGLRAGAGKLQIATAASIAVHLGIAIPEARVIGMEETEEGCLAPSGIDSLLGWAEGAQAIMIGCGLQHGPPLDALLDALLGARLDRPIILDAAVLGSLAPRAEALRAWPGGAVVLPHAREMARLLECDPEEVEADPRAAARTAAERFNVVALVKGQFSHIAHPDGRSFRFRGGGVGLATSGSGDTLAGIVGGLAARGADPLTAALWGVYLHGEAGRVLANEVGRIGFLARELLDQIPKLLES</sequence>
<feature type="binding site" evidence="6">
    <location>
        <position position="167"/>
    </location>
    <ligand>
        <name>(6S)-NADPHX</name>
        <dbReference type="ChEBI" id="CHEBI:64076"/>
    </ligand>
</feature>
<keyword evidence="5 6" id="KW-0456">Lyase</keyword>
<keyword evidence="10" id="KW-1185">Reference proteome</keyword>
<dbReference type="InterPro" id="IPR000631">
    <property type="entry name" value="CARKD"/>
</dbReference>
<evidence type="ECO:0000256" key="2">
    <source>
        <dbReference type="ARBA" id="ARBA00022840"/>
    </source>
</evidence>
<evidence type="ECO:0000256" key="3">
    <source>
        <dbReference type="ARBA" id="ARBA00022857"/>
    </source>
</evidence>
<dbReference type="CDD" id="cd01171">
    <property type="entry name" value="YXKO-related"/>
    <property type="match status" value="1"/>
</dbReference>
<evidence type="ECO:0000256" key="5">
    <source>
        <dbReference type="ARBA" id="ARBA00023239"/>
    </source>
</evidence>
<feature type="binding site" evidence="6">
    <location>
        <begin position="204"/>
        <end position="208"/>
    </location>
    <ligand>
        <name>AMP</name>
        <dbReference type="ChEBI" id="CHEBI:456215"/>
    </ligand>
</feature>
<reference evidence="9 10" key="1">
    <citation type="submission" date="2018-03" db="EMBL/GenBank/DDBJ databases">
        <title>The draft genome of Sphingosinicella sp. GL-C-18.</title>
        <authorList>
            <person name="Liu L."/>
            <person name="Li L."/>
            <person name="Liang L."/>
            <person name="Zhang X."/>
            <person name="Wang T."/>
        </authorList>
    </citation>
    <scope>NUCLEOTIDE SEQUENCE [LARGE SCALE GENOMIC DNA]</scope>
    <source>
        <strain evidence="9 10">GL-C-18</strain>
    </source>
</reference>
<name>A0A2P7QV13_9SPHN</name>
<keyword evidence="1 6" id="KW-0547">Nucleotide-binding</keyword>
<dbReference type="EC" id="4.2.1.136" evidence="6"/>
<accession>A0A2P7QV13</accession>
<comment type="subunit">
    <text evidence="6">Homotetramer.</text>
</comment>
<dbReference type="GO" id="GO:0110051">
    <property type="term" value="P:metabolite repair"/>
    <property type="evidence" value="ECO:0007669"/>
    <property type="project" value="TreeGrafter"/>
</dbReference>